<dbReference type="SUPFAM" id="SSF53720">
    <property type="entry name" value="ALDH-like"/>
    <property type="match status" value="1"/>
</dbReference>
<dbReference type="GO" id="GO:0016620">
    <property type="term" value="F:oxidoreductase activity, acting on the aldehyde or oxo group of donors, NAD or NADP as acceptor"/>
    <property type="evidence" value="ECO:0007669"/>
    <property type="project" value="InterPro"/>
</dbReference>
<feature type="active site" evidence="3">
    <location>
        <position position="246"/>
    </location>
</feature>
<dbReference type="RefSeq" id="WP_097929896.1">
    <property type="nucleotide sequence ID" value="NZ_OCTN01000004.1"/>
</dbReference>
<dbReference type="InterPro" id="IPR015590">
    <property type="entry name" value="Aldehyde_DH_dom"/>
</dbReference>
<dbReference type="AlphaFoldDB" id="A0A2C9CSL9"/>
<protein>
    <submittedName>
        <fullName evidence="6">Aldehyde dehydrogenase (NAD+)</fullName>
    </submittedName>
</protein>
<sequence length="480" mass="51434">MILIDKFYIGGEWVAPDSTTTMPILTPSTNAQIGQVTLGNSVDVDRAVAAAKAAFETFSMTTKDERLALLRRLAEVTRARMDDLGHAISKEMGAPITMSCQVQAYSGLGHLEGYIAALESLDEQETLPSGDILSREPIGVCGLITPWNWPINQIAQKVIPALATGATCILKPSEHTPLSAQIYAEIVHEAGYPAGVFNLVHGDGPSVGSAMSRHPDVAMMSFTGSTRAGSAVSKDAADTVKRVTLELGGKSPNLIFADCDLETRVREGVASCFYNTGQSCDAPTRMLVERSVYEQTLVIARSAAEAQQVGDPAQEGDHIGPLFDGLQYDRVQAMIQKGIDGGARVLAGGLGRPDDLPVNVQNGWFARPTIFCDVTPDMAIWREEIFGPVLVITPFDTEEEGIAMANDTEYGLAAYLQTGSEERAIRVARRLRAGGIHINGRDAGYGSPFGGFKQSGNGREGGLFGLEDYLELKVRPPFAL</sequence>
<dbReference type="FunFam" id="3.40.605.10:FF:000007">
    <property type="entry name" value="NAD/NADP-dependent betaine aldehyde dehydrogenase"/>
    <property type="match status" value="1"/>
</dbReference>
<evidence type="ECO:0000256" key="4">
    <source>
        <dbReference type="RuleBase" id="RU003345"/>
    </source>
</evidence>
<dbReference type="InterPro" id="IPR016162">
    <property type="entry name" value="Ald_DH_N"/>
</dbReference>
<dbReference type="CDD" id="cd07138">
    <property type="entry name" value="ALDH_CddD_SSP0762"/>
    <property type="match status" value="1"/>
</dbReference>
<reference evidence="7" key="1">
    <citation type="submission" date="2017-09" db="EMBL/GenBank/DDBJ databases">
        <authorList>
            <person name="Varghese N."/>
            <person name="Submissions S."/>
        </authorList>
    </citation>
    <scope>NUCLEOTIDE SEQUENCE [LARGE SCALE GENOMIC DNA]</scope>
    <source>
        <strain evidence="7">C7</strain>
    </source>
</reference>
<dbReference type="PROSITE" id="PS00687">
    <property type="entry name" value="ALDEHYDE_DEHYDR_GLU"/>
    <property type="match status" value="1"/>
</dbReference>
<keyword evidence="7" id="KW-1185">Reference proteome</keyword>
<dbReference type="Gene3D" id="3.40.605.10">
    <property type="entry name" value="Aldehyde Dehydrogenase, Chain A, domain 1"/>
    <property type="match status" value="1"/>
</dbReference>
<evidence type="ECO:0000256" key="3">
    <source>
        <dbReference type="PROSITE-ProRule" id="PRU10007"/>
    </source>
</evidence>
<gene>
    <name evidence="6" type="ORF">SAMN06273572_10432</name>
</gene>
<name>A0A2C9CSL9_9RHOB</name>
<evidence type="ECO:0000256" key="2">
    <source>
        <dbReference type="ARBA" id="ARBA00023002"/>
    </source>
</evidence>
<accession>A0A2C9CSL9</accession>
<dbReference type="EMBL" id="OCTN01000004">
    <property type="protein sequence ID" value="SOH94334.1"/>
    <property type="molecule type" value="Genomic_DNA"/>
</dbReference>
<dbReference type="Pfam" id="PF00171">
    <property type="entry name" value="Aldedh"/>
    <property type="match status" value="1"/>
</dbReference>
<evidence type="ECO:0000256" key="1">
    <source>
        <dbReference type="ARBA" id="ARBA00009986"/>
    </source>
</evidence>
<comment type="similarity">
    <text evidence="1 4">Belongs to the aldehyde dehydrogenase family.</text>
</comment>
<evidence type="ECO:0000259" key="5">
    <source>
        <dbReference type="Pfam" id="PF00171"/>
    </source>
</evidence>
<proteinExistence type="inferred from homology"/>
<dbReference type="PANTHER" id="PTHR42804:SF1">
    <property type="entry name" value="ALDEHYDE DEHYDROGENASE-RELATED"/>
    <property type="match status" value="1"/>
</dbReference>
<keyword evidence="2 4" id="KW-0560">Oxidoreductase</keyword>
<dbReference type="InterPro" id="IPR016163">
    <property type="entry name" value="Ald_DH_C"/>
</dbReference>
<evidence type="ECO:0000313" key="6">
    <source>
        <dbReference type="EMBL" id="SOH94334.1"/>
    </source>
</evidence>
<feature type="domain" description="Aldehyde dehydrogenase" evidence="5">
    <location>
        <begin position="13"/>
        <end position="473"/>
    </location>
</feature>
<organism evidence="6 7">
    <name type="scientific">Pontivivens marinum</name>
    <dbReference type="NCBI Taxonomy" id="1690039"/>
    <lineage>
        <taxon>Bacteria</taxon>
        <taxon>Pseudomonadati</taxon>
        <taxon>Pseudomonadota</taxon>
        <taxon>Alphaproteobacteria</taxon>
        <taxon>Rhodobacterales</taxon>
        <taxon>Paracoccaceae</taxon>
        <taxon>Pontivivens</taxon>
    </lineage>
</organism>
<evidence type="ECO:0000313" key="7">
    <source>
        <dbReference type="Proteomes" id="UP000220034"/>
    </source>
</evidence>
<dbReference type="Proteomes" id="UP000220034">
    <property type="component" value="Unassembled WGS sequence"/>
</dbReference>
<dbReference type="InterPro" id="IPR016161">
    <property type="entry name" value="Ald_DH/histidinol_DH"/>
</dbReference>
<dbReference type="FunFam" id="3.40.309.10:FF:000012">
    <property type="entry name" value="Betaine aldehyde dehydrogenase"/>
    <property type="match status" value="1"/>
</dbReference>
<dbReference type="InterPro" id="IPR029510">
    <property type="entry name" value="Ald_DH_CS_GLU"/>
</dbReference>
<dbReference type="Gene3D" id="3.40.309.10">
    <property type="entry name" value="Aldehyde Dehydrogenase, Chain A, domain 2"/>
    <property type="match status" value="1"/>
</dbReference>
<dbReference type="OrthoDB" id="9812625at2"/>
<dbReference type="PANTHER" id="PTHR42804">
    <property type="entry name" value="ALDEHYDE DEHYDROGENASE"/>
    <property type="match status" value="1"/>
</dbReference>